<dbReference type="CDD" id="cd01335">
    <property type="entry name" value="Radical_SAM"/>
    <property type="match status" value="1"/>
</dbReference>
<evidence type="ECO:0000313" key="7">
    <source>
        <dbReference type="EMBL" id="XCB24732.1"/>
    </source>
</evidence>
<keyword evidence="5" id="KW-0411">Iron-sulfur</keyword>
<dbReference type="SFLD" id="SFLDG01067">
    <property type="entry name" value="SPASM/twitch_domain_containing"/>
    <property type="match status" value="1"/>
</dbReference>
<name>A0AAU7Z7K5_9BACT</name>
<evidence type="ECO:0000256" key="1">
    <source>
        <dbReference type="ARBA" id="ARBA00001966"/>
    </source>
</evidence>
<dbReference type="GO" id="GO:0016491">
    <property type="term" value="F:oxidoreductase activity"/>
    <property type="evidence" value="ECO:0007669"/>
    <property type="project" value="InterPro"/>
</dbReference>
<dbReference type="InterPro" id="IPR026357">
    <property type="entry name" value="rSAM_SPASM_GrrM_OscB"/>
</dbReference>
<protein>
    <submittedName>
        <fullName evidence="7">Cyclophane-forming radical SAM/SPASM peptide maturase GrrM/OscB</fullName>
    </submittedName>
</protein>
<dbReference type="SUPFAM" id="SSF102114">
    <property type="entry name" value="Radical SAM enzymes"/>
    <property type="match status" value="1"/>
</dbReference>
<evidence type="ECO:0000256" key="3">
    <source>
        <dbReference type="ARBA" id="ARBA00022723"/>
    </source>
</evidence>
<dbReference type="InterPro" id="IPR023867">
    <property type="entry name" value="Sulphatase_maturase_rSAM"/>
</dbReference>
<dbReference type="PROSITE" id="PS51918">
    <property type="entry name" value="RADICAL_SAM"/>
    <property type="match status" value="1"/>
</dbReference>
<dbReference type="EMBL" id="CP132938">
    <property type="protein sequence ID" value="XCB24732.1"/>
    <property type="molecule type" value="Genomic_DNA"/>
</dbReference>
<gene>
    <name evidence="7" type="primary">grrM</name>
    <name evidence="7" type="ORF">RBB81_14860</name>
</gene>
<dbReference type="KEGG" id="tgi:RBB81_14860"/>
<dbReference type="PANTHER" id="PTHR43273">
    <property type="entry name" value="ANAEROBIC SULFATASE-MATURATING ENZYME HOMOLOG ASLB-RELATED"/>
    <property type="match status" value="1"/>
</dbReference>
<accession>A0AAU7Z7K5</accession>
<dbReference type="InterPro" id="IPR013785">
    <property type="entry name" value="Aldolase_TIM"/>
</dbReference>
<dbReference type="PANTHER" id="PTHR43273:SF8">
    <property type="entry name" value="RADICAL SAM DOMAIN PROTEIN"/>
    <property type="match status" value="1"/>
</dbReference>
<dbReference type="AlphaFoldDB" id="A0AAU7Z7K5"/>
<dbReference type="Pfam" id="PF04055">
    <property type="entry name" value="Radical_SAM"/>
    <property type="match status" value="1"/>
</dbReference>
<comment type="cofactor">
    <cofactor evidence="1">
        <name>[4Fe-4S] cluster</name>
        <dbReference type="ChEBI" id="CHEBI:49883"/>
    </cofactor>
</comment>
<keyword evidence="2" id="KW-0949">S-adenosyl-L-methionine</keyword>
<evidence type="ECO:0000256" key="5">
    <source>
        <dbReference type="ARBA" id="ARBA00023014"/>
    </source>
</evidence>
<sequence length="382" mass="42294">MQPTPFCNINCDYCYLADRSNRSRMSIADAISLVRHVVSSGLVGDSLSIVWHAGEPLTLPASYYWDIFAGVANAHPEIHFKHSFQTNGMLINDEWCRLFRQWNVNVGVSIDGPAWIHDSHRKDRAGRGTHDRVMAGARVLRANDIPFHVISVLSANSLDHADEIFAFFMAMDVDRIGFNIEELESAHTDSSISSRHLSQVQTFFEVLANCRQKEGKRIHIREFDNALSAIAGCELNPENSGDLMNNQTEPLAILTVAWDGSFTTFSPELIDAKSRDHASFIFGNILQGDLEDLMENPKFVAIAAEVEAGRKLCSNSCQYFPLCGGGAPSNKYFENGRFDSTETVYCQSVIQIPIRVVLGGLERELGIVHGSPDPLCAVNGSL</sequence>
<organism evidence="7">
    <name type="scientific">Tunturiibacter gelidiferens</name>
    <dbReference type="NCBI Taxonomy" id="3069689"/>
    <lineage>
        <taxon>Bacteria</taxon>
        <taxon>Pseudomonadati</taxon>
        <taxon>Acidobacteriota</taxon>
        <taxon>Terriglobia</taxon>
        <taxon>Terriglobales</taxon>
        <taxon>Acidobacteriaceae</taxon>
        <taxon>Tunturiibacter</taxon>
    </lineage>
</organism>
<dbReference type="Gene3D" id="3.20.20.70">
    <property type="entry name" value="Aldolase class I"/>
    <property type="match status" value="1"/>
</dbReference>
<dbReference type="InterPro" id="IPR007197">
    <property type="entry name" value="rSAM"/>
</dbReference>
<keyword evidence="4" id="KW-0408">Iron</keyword>
<evidence type="ECO:0000256" key="2">
    <source>
        <dbReference type="ARBA" id="ARBA00022691"/>
    </source>
</evidence>
<dbReference type="InterPro" id="IPR058240">
    <property type="entry name" value="rSAM_sf"/>
</dbReference>
<dbReference type="NCBIfam" id="TIGR04261">
    <property type="entry name" value="rSAM_GlyRichRpt"/>
    <property type="match status" value="1"/>
</dbReference>
<dbReference type="GO" id="GO:0046872">
    <property type="term" value="F:metal ion binding"/>
    <property type="evidence" value="ECO:0007669"/>
    <property type="project" value="UniProtKB-KW"/>
</dbReference>
<proteinExistence type="predicted"/>
<evidence type="ECO:0000256" key="4">
    <source>
        <dbReference type="ARBA" id="ARBA00023004"/>
    </source>
</evidence>
<dbReference type="SFLD" id="SFLDG01386">
    <property type="entry name" value="main_SPASM_domain-containing"/>
    <property type="match status" value="1"/>
</dbReference>
<dbReference type="SFLD" id="SFLDG01072">
    <property type="entry name" value="dehydrogenase_like"/>
    <property type="match status" value="1"/>
</dbReference>
<reference evidence="7" key="2">
    <citation type="journal article" date="2024" name="Environ. Microbiol.">
        <title>Genome analysis and description of Tunturibacter gen. nov. expands the diversity of Terriglobia in tundra soils.</title>
        <authorList>
            <person name="Messyasz A."/>
            <person name="Mannisto M.K."/>
            <person name="Kerkhof L.J."/>
            <person name="Haggblom M.M."/>
        </authorList>
    </citation>
    <scope>NUCLEOTIDE SEQUENCE</scope>
    <source>
        <strain evidence="7">M8UP39</strain>
    </source>
</reference>
<dbReference type="GO" id="GO:0051536">
    <property type="term" value="F:iron-sulfur cluster binding"/>
    <property type="evidence" value="ECO:0007669"/>
    <property type="project" value="UniProtKB-KW"/>
</dbReference>
<keyword evidence="3" id="KW-0479">Metal-binding</keyword>
<dbReference type="SFLD" id="SFLDS00029">
    <property type="entry name" value="Radical_SAM"/>
    <property type="match status" value="1"/>
</dbReference>
<reference evidence="7" key="1">
    <citation type="submission" date="2023-08" db="EMBL/GenBank/DDBJ databases">
        <authorList>
            <person name="Messyasz A."/>
            <person name="Mannisto M.K."/>
            <person name="Kerkhof L.J."/>
            <person name="Haggblom M."/>
        </authorList>
    </citation>
    <scope>NUCLEOTIDE SEQUENCE</scope>
    <source>
        <strain evidence="7">M8UP39</strain>
    </source>
</reference>
<evidence type="ECO:0000259" key="6">
    <source>
        <dbReference type="PROSITE" id="PS51918"/>
    </source>
</evidence>
<feature type="domain" description="Radical SAM core" evidence="6">
    <location>
        <begin position="1"/>
        <end position="217"/>
    </location>
</feature>